<sequence length="126" mass="13936">MGITASSVLYVLVYVDDIIIPGSSNNEIDDVTQLEDGGLLLSQEKYAKDLLAKVADVFTKALPSSSFLDFRFGLSVVAIPSKSDGNTRLSSEKKQQECHTYHELSEEVCHMKHDCGFTSDFRKQDA</sequence>
<name>A0ABU6ZJZ1_9FABA</name>
<gene>
    <name evidence="1" type="ORF">PIB30_062517</name>
</gene>
<dbReference type="Proteomes" id="UP001341840">
    <property type="component" value="Unassembled WGS sequence"/>
</dbReference>
<proteinExistence type="predicted"/>
<evidence type="ECO:0008006" key="3">
    <source>
        <dbReference type="Google" id="ProtNLM"/>
    </source>
</evidence>
<protein>
    <recommendedName>
        <fullName evidence="3">Reverse transcriptase Ty1/copia-type domain-containing protein</fullName>
    </recommendedName>
</protein>
<evidence type="ECO:0000313" key="1">
    <source>
        <dbReference type="EMBL" id="MED6222249.1"/>
    </source>
</evidence>
<evidence type="ECO:0000313" key="2">
    <source>
        <dbReference type="Proteomes" id="UP001341840"/>
    </source>
</evidence>
<reference evidence="1 2" key="1">
    <citation type="journal article" date="2023" name="Plants (Basel)">
        <title>Bridging the Gap: Combining Genomics and Transcriptomics Approaches to Understand Stylosanthes scabra, an Orphan Legume from the Brazilian Caatinga.</title>
        <authorList>
            <person name="Ferreira-Neto J.R.C."/>
            <person name="da Silva M.D."/>
            <person name="Binneck E."/>
            <person name="de Melo N.F."/>
            <person name="da Silva R.H."/>
            <person name="de Melo A.L.T.M."/>
            <person name="Pandolfi V."/>
            <person name="Bustamante F.O."/>
            <person name="Brasileiro-Vidal A.C."/>
            <person name="Benko-Iseppon A.M."/>
        </authorList>
    </citation>
    <scope>NUCLEOTIDE SEQUENCE [LARGE SCALE GENOMIC DNA]</scope>
    <source>
        <tissue evidence="1">Leaves</tissue>
    </source>
</reference>
<keyword evidence="2" id="KW-1185">Reference proteome</keyword>
<comment type="caution">
    <text evidence="1">The sequence shown here is derived from an EMBL/GenBank/DDBJ whole genome shotgun (WGS) entry which is preliminary data.</text>
</comment>
<accession>A0ABU6ZJZ1</accession>
<dbReference type="EMBL" id="JASCZI010272442">
    <property type="protein sequence ID" value="MED6222249.1"/>
    <property type="molecule type" value="Genomic_DNA"/>
</dbReference>
<organism evidence="1 2">
    <name type="scientific">Stylosanthes scabra</name>
    <dbReference type="NCBI Taxonomy" id="79078"/>
    <lineage>
        <taxon>Eukaryota</taxon>
        <taxon>Viridiplantae</taxon>
        <taxon>Streptophyta</taxon>
        <taxon>Embryophyta</taxon>
        <taxon>Tracheophyta</taxon>
        <taxon>Spermatophyta</taxon>
        <taxon>Magnoliopsida</taxon>
        <taxon>eudicotyledons</taxon>
        <taxon>Gunneridae</taxon>
        <taxon>Pentapetalae</taxon>
        <taxon>rosids</taxon>
        <taxon>fabids</taxon>
        <taxon>Fabales</taxon>
        <taxon>Fabaceae</taxon>
        <taxon>Papilionoideae</taxon>
        <taxon>50 kb inversion clade</taxon>
        <taxon>dalbergioids sensu lato</taxon>
        <taxon>Dalbergieae</taxon>
        <taxon>Pterocarpus clade</taxon>
        <taxon>Stylosanthes</taxon>
    </lineage>
</organism>